<comment type="subcellular location">
    <subcellularLocation>
        <location evidence="1 6">Nucleus</location>
    </subcellularLocation>
</comment>
<keyword evidence="4 6" id="KW-0677">Repeat</keyword>
<dbReference type="SUPFAM" id="SSF50978">
    <property type="entry name" value="WD40 repeat-like"/>
    <property type="match status" value="1"/>
</dbReference>
<sequence length="477" mass="52214">MVKNPVTALAISKSYLIAASGVNVYALSLSSGGLLHESTSASSSIIRYVKINEGEEAKHVVACGDDKKLLVWRLSESGLEELDSRELPKKPTCLQLTAKGQKILVADKFGDVFSYPLLPPEQPSTSTPSTQKGGHASSHGTLILGHTSILTELILVERENRPFIVTADRDEHIRISRYPQGFIVHRYCLGSTRFVSSLCDLGNGQLLSGGGEDVLRVWEWDSGECLRTIDVGSSVKPSIVVRRTLSGGEDEEDGRDKKKKKPKGASTKIEASPSVQTEPTLVIRRISKVLVDSKSWIIFGAVGATALFYFPWQKSSQGQSPIETISFALPVLDFIALHDGRLLVSLDSNHAAKEEEPSLQLLKWEQEKLVKQENDSTIQKLENRVRSYDGPSIGDQYELLSTLPKFSIEGQPADGVEDDVMMGVDLGGRSGEKREARQKLREALSRTQGVEETGPSKKAKLDEKEDDDPMDGDGVES</sequence>
<dbReference type="GO" id="GO:0106004">
    <property type="term" value="P:tRNA (guanine-N7)-methylation"/>
    <property type="evidence" value="ECO:0007669"/>
    <property type="project" value="UniProtKB-UniRule"/>
</dbReference>
<evidence type="ECO:0000313" key="9">
    <source>
        <dbReference type="Proteomes" id="UP000076722"/>
    </source>
</evidence>
<feature type="region of interest" description="Disordered" evidence="7">
    <location>
        <begin position="246"/>
        <end position="272"/>
    </location>
</feature>
<comment type="pathway">
    <text evidence="6">tRNA modification; N(7)-methylguanine-tRNA biosynthesis.</text>
</comment>
<evidence type="ECO:0000256" key="2">
    <source>
        <dbReference type="ARBA" id="ARBA00022574"/>
    </source>
</evidence>
<evidence type="ECO:0000256" key="7">
    <source>
        <dbReference type="SAM" id="MobiDB-lite"/>
    </source>
</evidence>
<keyword evidence="3 6" id="KW-0819">tRNA processing</keyword>
<dbReference type="AlphaFoldDB" id="A0A164W0K9"/>
<organism evidence="8 9">
    <name type="scientific">Sistotremastrum niveocremeum HHB9708</name>
    <dbReference type="NCBI Taxonomy" id="1314777"/>
    <lineage>
        <taxon>Eukaryota</taxon>
        <taxon>Fungi</taxon>
        <taxon>Dikarya</taxon>
        <taxon>Basidiomycota</taxon>
        <taxon>Agaricomycotina</taxon>
        <taxon>Agaricomycetes</taxon>
        <taxon>Sistotremastrales</taxon>
        <taxon>Sistotremastraceae</taxon>
        <taxon>Sertulicium</taxon>
        <taxon>Sertulicium niveocremeum</taxon>
    </lineage>
</organism>
<dbReference type="UniPathway" id="UPA00989"/>
<keyword evidence="5 6" id="KW-0539">Nucleus</keyword>
<feature type="region of interest" description="Disordered" evidence="7">
    <location>
        <begin position="410"/>
        <end position="477"/>
    </location>
</feature>
<evidence type="ECO:0000313" key="8">
    <source>
        <dbReference type="EMBL" id="KZS94644.1"/>
    </source>
</evidence>
<keyword evidence="9" id="KW-1185">Reference proteome</keyword>
<dbReference type="PANTHER" id="PTHR16288">
    <property type="entry name" value="WD40 REPEAT PROTEIN 4"/>
    <property type="match status" value="1"/>
</dbReference>
<comment type="function">
    <text evidence="6">Required for the formation of N(7)-methylguanine at position 46 (m7G46) in tRNA. In the complex, it is required to stabilize and induce conformational changes of the catalytic subunit.</text>
</comment>
<feature type="compositionally biased region" description="Basic and acidic residues" evidence="7">
    <location>
        <begin position="430"/>
        <end position="444"/>
    </location>
</feature>
<dbReference type="InterPro" id="IPR028884">
    <property type="entry name" value="Trm82"/>
</dbReference>
<keyword evidence="2 6" id="KW-0853">WD repeat</keyword>
<dbReference type="STRING" id="1314777.A0A164W0K9"/>
<evidence type="ECO:0000256" key="5">
    <source>
        <dbReference type="ARBA" id="ARBA00023242"/>
    </source>
</evidence>
<evidence type="ECO:0000256" key="1">
    <source>
        <dbReference type="ARBA" id="ARBA00004123"/>
    </source>
</evidence>
<reference evidence="8 9" key="1">
    <citation type="journal article" date="2016" name="Mol. Biol. Evol.">
        <title>Comparative Genomics of Early-Diverging Mushroom-Forming Fungi Provides Insights into the Origins of Lignocellulose Decay Capabilities.</title>
        <authorList>
            <person name="Nagy L.G."/>
            <person name="Riley R."/>
            <person name="Tritt A."/>
            <person name="Adam C."/>
            <person name="Daum C."/>
            <person name="Floudas D."/>
            <person name="Sun H."/>
            <person name="Yadav J.S."/>
            <person name="Pangilinan J."/>
            <person name="Larsson K.H."/>
            <person name="Matsuura K."/>
            <person name="Barry K."/>
            <person name="Labutti K."/>
            <person name="Kuo R."/>
            <person name="Ohm R.A."/>
            <person name="Bhattacharya S.S."/>
            <person name="Shirouzu T."/>
            <person name="Yoshinaga Y."/>
            <person name="Martin F.M."/>
            <person name="Grigoriev I.V."/>
            <person name="Hibbett D.S."/>
        </authorList>
    </citation>
    <scope>NUCLEOTIDE SEQUENCE [LARGE SCALE GENOMIC DNA]</scope>
    <source>
        <strain evidence="8 9">HHB9708</strain>
    </source>
</reference>
<accession>A0A164W0K9</accession>
<dbReference type="HAMAP" id="MF_03056">
    <property type="entry name" value="TRM82"/>
    <property type="match status" value="1"/>
</dbReference>
<name>A0A164W0K9_9AGAM</name>
<dbReference type="GO" id="GO:0043527">
    <property type="term" value="C:tRNA methyltransferase complex"/>
    <property type="evidence" value="ECO:0007669"/>
    <property type="project" value="TreeGrafter"/>
</dbReference>
<dbReference type="Proteomes" id="UP000076722">
    <property type="component" value="Unassembled WGS sequence"/>
</dbReference>
<evidence type="ECO:0000256" key="4">
    <source>
        <dbReference type="ARBA" id="ARBA00022737"/>
    </source>
</evidence>
<feature type="compositionally biased region" description="Acidic residues" evidence="7">
    <location>
        <begin position="464"/>
        <end position="477"/>
    </location>
</feature>
<dbReference type="GO" id="GO:0005829">
    <property type="term" value="C:cytosol"/>
    <property type="evidence" value="ECO:0007669"/>
    <property type="project" value="TreeGrafter"/>
</dbReference>
<proteinExistence type="inferred from homology"/>
<dbReference type="PANTHER" id="PTHR16288:SF0">
    <property type="entry name" value="TRNA (GUANINE-N(7)-)-METHYLTRANSFERASE NON-CATALYTIC SUBUNIT WDR4"/>
    <property type="match status" value="1"/>
</dbReference>
<dbReference type="InterPro" id="IPR015943">
    <property type="entry name" value="WD40/YVTN_repeat-like_dom_sf"/>
</dbReference>
<dbReference type="InterPro" id="IPR036322">
    <property type="entry name" value="WD40_repeat_dom_sf"/>
</dbReference>
<dbReference type="EMBL" id="KV419404">
    <property type="protein sequence ID" value="KZS94644.1"/>
    <property type="molecule type" value="Genomic_DNA"/>
</dbReference>
<protein>
    <submittedName>
        <fullName evidence="8">Uncharacterized protein</fullName>
    </submittedName>
</protein>
<dbReference type="Gene3D" id="2.130.10.10">
    <property type="entry name" value="YVTN repeat-like/Quinoprotein amine dehydrogenase"/>
    <property type="match status" value="2"/>
</dbReference>
<dbReference type="OrthoDB" id="339900at2759"/>
<evidence type="ECO:0000256" key="3">
    <source>
        <dbReference type="ARBA" id="ARBA00022694"/>
    </source>
</evidence>
<evidence type="ECO:0000256" key="6">
    <source>
        <dbReference type="HAMAP-Rule" id="MF_03056"/>
    </source>
</evidence>
<gene>
    <name evidence="8" type="ORF">SISNIDRAFT_51408</name>
</gene>
<dbReference type="GO" id="GO:0005634">
    <property type="term" value="C:nucleus"/>
    <property type="evidence" value="ECO:0007669"/>
    <property type="project" value="UniProtKB-SubCell"/>
</dbReference>
<comment type="similarity">
    <text evidence="6">Belongs to the WD repeat TRM82 family.</text>
</comment>